<keyword evidence="1" id="KW-0472">Membrane</keyword>
<dbReference type="EMBL" id="CP000116">
    <property type="protein sequence ID" value="AAZ97451.1"/>
    <property type="molecule type" value="Genomic_DNA"/>
</dbReference>
<dbReference type="STRING" id="292415.Tbd_1498"/>
<dbReference type="Pfam" id="PF11127">
    <property type="entry name" value="YgaP-like_TM"/>
    <property type="match status" value="1"/>
</dbReference>
<evidence type="ECO:0000259" key="2">
    <source>
        <dbReference type="Pfam" id="PF11127"/>
    </source>
</evidence>
<accession>Q3SIS4</accession>
<dbReference type="HOGENOM" id="CLU_176022_4_1_4"/>
<gene>
    <name evidence="3" type="ordered locus">Tbd_1498</name>
</gene>
<evidence type="ECO:0000313" key="3">
    <source>
        <dbReference type="EMBL" id="AAZ97451.1"/>
    </source>
</evidence>
<keyword evidence="1" id="KW-1133">Transmembrane helix</keyword>
<dbReference type="InterPro" id="IPR021309">
    <property type="entry name" value="YgaP-like_TM"/>
</dbReference>
<dbReference type="AlphaFoldDB" id="Q3SIS4"/>
<dbReference type="Proteomes" id="UP000008291">
    <property type="component" value="Chromosome"/>
</dbReference>
<keyword evidence="1" id="KW-0812">Transmembrane</keyword>
<reference evidence="3 4" key="1">
    <citation type="journal article" date="2006" name="J. Bacteriol.">
        <title>The genome sequence of the obligately chemolithoautotrophic, facultatively anaerobic bacterium Thiobacillus denitrificans.</title>
        <authorList>
            <person name="Beller H.R."/>
            <person name="Chain P.S."/>
            <person name="Letain T.E."/>
            <person name="Chakicherla A."/>
            <person name="Larimer F.W."/>
            <person name="Richardson P.M."/>
            <person name="Coleman M.A."/>
            <person name="Wood A.P."/>
            <person name="Kelly D.P."/>
        </authorList>
    </citation>
    <scope>NUCLEOTIDE SEQUENCE [LARGE SCALE GENOMIC DNA]</scope>
    <source>
        <strain evidence="3 4">ATCC 25259</strain>
    </source>
</reference>
<feature type="transmembrane region" description="Helical" evidence="1">
    <location>
        <begin position="33"/>
        <end position="52"/>
    </location>
</feature>
<organism evidence="3 4">
    <name type="scientific">Thiobacillus denitrificans (strain ATCC 25259 / T1)</name>
    <dbReference type="NCBI Taxonomy" id="292415"/>
    <lineage>
        <taxon>Bacteria</taxon>
        <taxon>Pseudomonadati</taxon>
        <taxon>Pseudomonadota</taxon>
        <taxon>Betaproteobacteria</taxon>
        <taxon>Nitrosomonadales</taxon>
        <taxon>Thiobacillaceae</taxon>
        <taxon>Thiobacillus</taxon>
    </lineage>
</organism>
<feature type="domain" description="Inner membrane protein YgaP-like transmembrane" evidence="2">
    <location>
        <begin position="1"/>
        <end position="63"/>
    </location>
</feature>
<dbReference type="RefSeq" id="WP_011312010.1">
    <property type="nucleotide sequence ID" value="NC_007404.1"/>
</dbReference>
<evidence type="ECO:0000313" key="4">
    <source>
        <dbReference type="Proteomes" id="UP000008291"/>
    </source>
</evidence>
<keyword evidence="4" id="KW-1185">Reference proteome</keyword>
<protein>
    <recommendedName>
        <fullName evidence="2">Inner membrane protein YgaP-like transmembrane domain-containing protein</fullName>
    </recommendedName>
</protein>
<name>Q3SIS4_THIDA</name>
<dbReference type="KEGG" id="tbd:Tbd_1498"/>
<evidence type="ECO:0000256" key="1">
    <source>
        <dbReference type="SAM" id="Phobius"/>
    </source>
</evidence>
<sequence>MSNIGIHERLARAAIAFALLYWAMTPLGPTLAAGYGGLFLLATAIVGWCPWYKSFGSKTAKQQ</sequence>
<proteinExistence type="predicted"/>